<dbReference type="InterPro" id="IPR001764">
    <property type="entry name" value="Glyco_hydro_3_N"/>
</dbReference>
<keyword evidence="4 5" id="KW-0326">Glycosidase</keyword>
<evidence type="ECO:0000313" key="9">
    <source>
        <dbReference type="Proteomes" id="UP000031670"/>
    </source>
</evidence>
<keyword evidence="2 5" id="KW-0378">Hydrolase</keyword>
<dbReference type="Pfam" id="PF01915">
    <property type="entry name" value="Glyco_hydro_3_C"/>
    <property type="match status" value="1"/>
</dbReference>
<dbReference type="PANTHER" id="PTHR42715:SF10">
    <property type="entry name" value="BETA-GLUCOSIDASE"/>
    <property type="match status" value="1"/>
</dbReference>
<feature type="domain" description="Glycoside hydrolase family 3 N-terminal" evidence="6">
    <location>
        <begin position="72"/>
        <end position="293"/>
    </location>
</feature>
<dbReference type="InterPro" id="IPR017853">
    <property type="entry name" value="GH"/>
</dbReference>
<dbReference type="PANTHER" id="PTHR42715">
    <property type="entry name" value="BETA-GLUCOSIDASE"/>
    <property type="match status" value="1"/>
</dbReference>
<dbReference type="Gene3D" id="3.20.20.300">
    <property type="entry name" value="Glycoside hydrolase, family 3, N-terminal domain"/>
    <property type="match status" value="1"/>
</dbReference>
<evidence type="ECO:0000256" key="5">
    <source>
        <dbReference type="RuleBase" id="RU361161"/>
    </source>
</evidence>
<dbReference type="SUPFAM" id="SSF52279">
    <property type="entry name" value="Beta-D-glucan exohydrolase, C-terminal domain"/>
    <property type="match status" value="1"/>
</dbReference>
<dbReference type="PRINTS" id="PR00133">
    <property type="entry name" value="GLHYDRLASE3"/>
</dbReference>
<reference evidence="8 9" key="2">
    <citation type="submission" date="2015-01" db="EMBL/GenBank/DDBJ databases">
        <authorList>
            <consortium name="NBRP consortium"/>
            <person name="Sawabe T."/>
            <person name="Meirelles P."/>
            <person name="Feng G."/>
            <person name="Sayaka M."/>
            <person name="Hattori M."/>
            <person name="Ohkuma M."/>
        </authorList>
    </citation>
    <scope>NUCLEOTIDE SEQUENCE [LARGE SCALE GENOMIC DNA]</scope>
    <source>
        <strain evidence="8 9">JCM19232</strain>
    </source>
</reference>
<reference evidence="8 9" key="1">
    <citation type="submission" date="2015-01" db="EMBL/GenBank/DDBJ databases">
        <title>Vibrio sp. C5 JCM 19232 whole genome shotgun sequence.</title>
        <authorList>
            <person name="Sawabe T."/>
            <person name="Meirelles P."/>
            <person name="Feng G."/>
            <person name="Sayaka M."/>
            <person name="Hattori M."/>
            <person name="Ohkuma M."/>
        </authorList>
    </citation>
    <scope>NUCLEOTIDE SEQUENCE [LARGE SCALE GENOMIC DNA]</scope>
    <source>
        <strain evidence="8 9">JCM19232</strain>
    </source>
</reference>
<name>A0A0B8P9U9_9VIBR</name>
<dbReference type="InterPro" id="IPR036881">
    <property type="entry name" value="Glyco_hydro_3_C_sf"/>
</dbReference>
<dbReference type="Pfam" id="PF00933">
    <property type="entry name" value="Glyco_hydro_3"/>
    <property type="match status" value="1"/>
</dbReference>
<proteinExistence type="inferred from homology"/>
<keyword evidence="3" id="KW-0119">Carbohydrate metabolism</keyword>
<dbReference type="AlphaFoldDB" id="A0A0B8P9U9"/>
<sequence length="553" mass="60795">MMNEIKHNSIQAQVEAWMEQLTVSEKCSLLSGSGFWHTQNIDRLEIPKLMLTDGPHGLRKQGEKEDHLGQNESVPATCFPSEAGLAASWNREIARAQGRAIGVECRNEDVHVILGPGLNIKRSPLCGRNFEYLSEDPYLSSHLGAAYIEGAQSVGVGTSPKHFACNNQETKRLTINTKVDKRTLHEIYLSSFETAVTEANPYTVMCAYNQVNGEYGAENQYLLNEVLRKQWNWDGVVVTDWGATNSRIKGLLATMDLEMPSCGGVNDKKVEVALESDPELRAQLDESVRRILTLALKTTTDLPEVEGFDQEKHHQIAREIAHESMVLLKNEQQILPLKREDSIAVFGAFADTPRYQGGGSSHTNPTKVTNTLDALCGYTSNLEFLQGFGIFDEECDEAALETAKRIAFSKDKVVICAGLPERYETEGIDRTHLSLPAAQITFIEEISKVNANIVVVLNNGAPIEMPFVSKAKGILEAYLPGQAGGEAIADILFGEVSPSGKLAETSHFSSSTTQALSTFLVKAMRCPTKRASTWGIVSMRPSNCLCCSHLVMD</sequence>
<evidence type="ECO:0000256" key="4">
    <source>
        <dbReference type="ARBA" id="ARBA00023295"/>
    </source>
</evidence>
<protein>
    <submittedName>
        <fullName evidence="8">Beta-glucosidase</fullName>
    </submittedName>
</protein>
<evidence type="ECO:0000313" key="8">
    <source>
        <dbReference type="EMBL" id="GAM63590.1"/>
    </source>
</evidence>
<evidence type="ECO:0000259" key="7">
    <source>
        <dbReference type="Pfam" id="PF01915"/>
    </source>
</evidence>
<accession>A0A0B8P9U9</accession>
<comment type="similarity">
    <text evidence="1 5">Belongs to the glycosyl hydrolase 3 family.</text>
</comment>
<feature type="domain" description="Glycoside hydrolase family 3 C-terminal" evidence="7">
    <location>
        <begin position="325"/>
        <end position="512"/>
    </location>
</feature>
<dbReference type="SUPFAM" id="SSF51445">
    <property type="entry name" value="(Trans)glycosidases"/>
    <property type="match status" value="1"/>
</dbReference>
<dbReference type="Gene3D" id="3.40.50.1700">
    <property type="entry name" value="Glycoside hydrolase family 3 C-terminal domain"/>
    <property type="match status" value="1"/>
</dbReference>
<comment type="caution">
    <text evidence="8">The sequence shown here is derived from an EMBL/GenBank/DDBJ whole genome shotgun (WGS) entry which is preliminary data.</text>
</comment>
<dbReference type="Proteomes" id="UP000031670">
    <property type="component" value="Unassembled WGS sequence"/>
</dbReference>
<dbReference type="InterPro" id="IPR002772">
    <property type="entry name" value="Glyco_hydro_3_C"/>
</dbReference>
<dbReference type="InterPro" id="IPR050288">
    <property type="entry name" value="Cellulose_deg_GH3"/>
</dbReference>
<evidence type="ECO:0000256" key="3">
    <source>
        <dbReference type="ARBA" id="ARBA00023277"/>
    </source>
</evidence>
<organism evidence="8 9">
    <name type="scientific">Vibrio ishigakensis</name>
    <dbReference type="NCBI Taxonomy" id="1481914"/>
    <lineage>
        <taxon>Bacteria</taxon>
        <taxon>Pseudomonadati</taxon>
        <taxon>Pseudomonadota</taxon>
        <taxon>Gammaproteobacteria</taxon>
        <taxon>Vibrionales</taxon>
        <taxon>Vibrionaceae</taxon>
        <taxon>Vibrio</taxon>
    </lineage>
</organism>
<dbReference type="EMBL" id="BBSA01000009">
    <property type="protein sequence ID" value="GAM63590.1"/>
    <property type="molecule type" value="Genomic_DNA"/>
</dbReference>
<gene>
    <name evidence="8" type="ORF">JCM19232_2570</name>
</gene>
<dbReference type="InterPro" id="IPR019800">
    <property type="entry name" value="Glyco_hydro_3_AS"/>
</dbReference>
<dbReference type="GO" id="GO:0004553">
    <property type="term" value="F:hydrolase activity, hydrolyzing O-glycosyl compounds"/>
    <property type="evidence" value="ECO:0007669"/>
    <property type="project" value="InterPro"/>
</dbReference>
<evidence type="ECO:0000259" key="6">
    <source>
        <dbReference type="Pfam" id="PF00933"/>
    </source>
</evidence>
<dbReference type="InterPro" id="IPR036962">
    <property type="entry name" value="Glyco_hydro_3_N_sf"/>
</dbReference>
<dbReference type="PROSITE" id="PS00775">
    <property type="entry name" value="GLYCOSYL_HYDROL_F3"/>
    <property type="match status" value="1"/>
</dbReference>
<evidence type="ECO:0000256" key="2">
    <source>
        <dbReference type="ARBA" id="ARBA00022801"/>
    </source>
</evidence>
<dbReference type="GO" id="GO:0005975">
    <property type="term" value="P:carbohydrate metabolic process"/>
    <property type="evidence" value="ECO:0007669"/>
    <property type="project" value="InterPro"/>
</dbReference>
<evidence type="ECO:0000256" key="1">
    <source>
        <dbReference type="ARBA" id="ARBA00005336"/>
    </source>
</evidence>